<dbReference type="AlphaFoldDB" id="A0A562YEI5"/>
<sequence length="218" mass="25064">MLKNLIIIACIFFSLSITGQGKTRDQVLQLIAEDTCECIKNDPEAFTQSKTMQQKEVALGICLLKSFNKRKSESEETKDLGVGLDFEALGEEVGIKMVTTCGGDFMAIFSEDQLDEIIEDEFNDRMPPPPSEKDVLSLSMTVSLEAIHNDVISYIKFKDDFDKEQTFLIVDEFIGKDLLRKRNIGKTFEVYYEKRDFYDLSEQNYTKKKVLKYIELKE</sequence>
<gene>
    <name evidence="1" type="ORF">E1J38_009360</name>
</gene>
<dbReference type="OrthoDB" id="1352116at2"/>
<comment type="caution">
    <text evidence="1">The sequence shown here is derived from an EMBL/GenBank/DDBJ whole genome shotgun (WGS) entry which is preliminary data.</text>
</comment>
<evidence type="ECO:0000313" key="2">
    <source>
        <dbReference type="Proteomes" id="UP000295814"/>
    </source>
</evidence>
<keyword evidence="2" id="KW-1185">Reference proteome</keyword>
<dbReference type="RefSeq" id="WP_133356598.1">
    <property type="nucleotide sequence ID" value="NZ_SMZJ02000004.1"/>
</dbReference>
<dbReference type="EMBL" id="SMZJ02000004">
    <property type="protein sequence ID" value="TWO33057.1"/>
    <property type="molecule type" value="Genomic_DNA"/>
</dbReference>
<reference evidence="1 2" key="2">
    <citation type="submission" date="2019-07" db="EMBL/GenBank/DDBJ databases">
        <title>Seonamhaeicola sp. W255 draft genome.</title>
        <authorList>
            <person name="Zhang X.-Y."/>
            <person name="Zhang R."/>
            <person name="Zhong Y.-L."/>
            <person name="Du Z.-J."/>
        </authorList>
    </citation>
    <scope>NUCLEOTIDE SEQUENCE [LARGE SCALE GENOMIC DNA]</scope>
    <source>
        <strain evidence="1 2">W255</strain>
    </source>
</reference>
<protein>
    <submittedName>
        <fullName evidence="1">Uncharacterized protein</fullName>
    </submittedName>
</protein>
<reference evidence="1 2" key="1">
    <citation type="submission" date="2019-03" db="EMBL/GenBank/DDBJ databases">
        <authorList>
            <person name="Zhong Y.L."/>
        </authorList>
    </citation>
    <scope>NUCLEOTIDE SEQUENCE [LARGE SCALE GENOMIC DNA]</scope>
    <source>
        <strain evidence="1 2">W255</strain>
    </source>
</reference>
<name>A0A562YEI5_9FLAO</name>
<dbReference type="Proteomes" id="UP000295814">
    <property type="component" value="Unassembled WGS sequence"/>
</dbReference>
<organism evidence="1 2">
    <name type="scientific">Seonamhaeicola sediminis</name>
    <dbReference type="NCBI Taxonomy" id="2528206"/>
    <lineage>
        <taxon>Bacteria</taxon>
        <taxon>Pseudomonadati</taxon>
        <taxon>Bacteroidota</taxon>
        <taxon>Flavobacteriia</taxon>
        <taxon>Flavobacteriales</taxon>
        <taxon>Flavobacteriaceae</taxon>
    </lineage>
</organism>
<proteinExistence type="predicted"/>
<evidence type="ECO:0000313" key="1">
    <source>
        <dbReference type="EMBL" id="TWO33057.1"/>
    </source>
</evidence>
<accession>A0A562YEI5</accession>